<dbReference type="Gene3D" id="1.10.560.10">
    <property type="entry name" value="GroEL-like equatorial domain"/>
    <property type="match status" value="1"/>
</dbReference>
<protein>
    <recommendedName>
        <fullName evidence="5">Chaperonin GroEL</fullName>
    </recommendedName>
</protein>
<evidence type="ECO:0000256" key="2">
    <source>
        <dbReference type="ARBA" id="ARBA00023186"/>
    </source>
</evidence>
<feature type="non-terminal residue" evidence="3">
    <location>
        <position position="1"/>
    </location>
</feature>
<evidence type="ECO:0008006" key="5">
    <source>
        <dbReference type="Google" id="ProtNLM"/>
    </source>
</evidence>
<comment type="caution">
    <text evidence="3">The sequence shown here is derived from an EMBL/GenBank/DDBJ whole genome shotgun (WGS) entry which is preliminary data.</text>
</comment>
<dbReference type="EMBL" id="SNRW01025704">
    <property type="protein sequence ID" value="KAA6361330.1"/>
    <property type="molecule type" value="Genomic_DNA"/>
</dbReference>
<name>A0A5J4TTJ8_9EUKA</name>
<dbReference type="SUPFAM" id="SSF48592">
    <property type="entry name" value="GroEL equatorial domain-like"/>
    <property type="match status" value="1"/>
</dbReference>
<dbReference type="Proteomes" id="UP000324800">
    <property type="component" value="Unassembled WGS sequence"/>
</dbReference>
<keyword evidence="2" id="KW-0143">Chaperone</keyword>
<dbReference type="InterPro" id="IPR002423">
    <property type="entry name" value="Cpn60/GroEL/TCP-1"/>
</dbReference>
<evidence type="ECO:0000256" key="1">
    <source>
        <dbReference type="ARBA" id="ARBA00006607"/>
    </source>
</evidence>
<reference evidence="3 4" key="1">
    <citation type="submission" date="2019-03" db="EMBL/GenBank/DDBJ databases">
        <title>Single cell metagenomics reveals metabolic interactions within the superorganism composed of flagellate Streblomastix strix and complex community of Bacteroidetes bacteria on its surface.</title>
        <authorList>
            <person name="Treitli S.C."/>
            <person name="Kolisko M."/>
            <person name="Husnik F."/>
            <person name="Keeling P."/>
            <person name="Hampl V."/>
        </authorList>
    </citation>
    <scope>NUCLEOTIDE SEQUENCE [LARGE SCALE GENOMIC DNA]</scope>
    <source>
        <strain evidence="3">ST1C</strain>
    </source>
</reference>
<dbReference type="AlphaFoldDB" id="A0A5J4TTJ8"/>
<dbReference type="GO" id="GO:0042026">
    <property type="term" value="P:protein refolding"/>
    <property type="evidence" value="ECO:0007669"/>
    <property type="project" value="InterPro"/>
</dbReference>
<dbReference type="GO" id="GO:0140662">
    <property type="term" value="F:ATP-dependent protein folding chaperone"/>
    <property type="evidence" value="ECO:0007669"/>
    <property type="project" value="InterPro"/>
</dbReference>
<gene>
    <name evidence="3" type="ORF">EZS28_043142</name>
</gene>
<dbReference type="Pfam" id="PF00118">
    <property type="entry name" value="Cpn60_TCP1"/>
    <property type="match status" value="1"/>
</dbReference>
<dbReference type="OrthoDB" id="1935563at2759"/>
<dbReference type="PANTHER" id="PTHR45633">
    <property type="entry name" value="60 KDA HEAT SHOCK PROTEIN, MITOCHONDRIAL"/>
    <property type="match status" value="1"/>
</dbReference>
<accession>A0A5J4TTJ8</accession>
<evidence type="ECO:0000313" key="4">
    <source>
        <dbReference type="Proteomes" id="UP000324800"/>
    </source>
</evidence>
<comment type="similarity">
    <text evidence="1">Belongs to the chaperonin (HSP60) family.</text>
</comment>
<proteinExistence type="inferred from homology"/>
<sequence>LFRTTIDDYANDELLGKEIVINSLYAPITQICLNADKNPGEAIYQIEKDCDQEGFGYNVITNKIEHLIDAGVIDPKKVARVALENAASIVGSLLTTECVIIKEEKVPLISQKYEENKDRLGH</sequence>
<dbReference type="GO" id="GO:0005524">
    <property type="term" value="F:ATP binding"/>
    <property type="evidence" value="ECO:0007669"/>
    <property type="project" value="InterPro"/>
</dbReference>
<dbReference type="InterPro" id="IPR001844">
    <property type="entry name" value="Cpn60/GroEL"/>
</dbReference>
<evidence type="ECO:0000313" key="3">
    <source>
        <dbReference type="EMBL" id="KAA6361330.1"/>
    </source>
</evidence>
<organism evidence="3 4">
    <name type="scientific">Streblomastix strix</name>
    <dbReference type="NCBI Taxonomy" id="222440"/>
    <lineage>
        <taxon>Eukaryota</taxon>
        <taxon>Metamonada</taxon>
        <taxon>Preaxostyla</taxon>
        <taxon>Oxymonadida</taxon>
        <taxon>Streblomastigidae</taxon>
        <taxon>Streblomastix</taxon>
    </lineage>
</organism>
<dbReference type="InterPro" id="IPR027413">
    <property type="entry name" value="GROEL-like_equatorial_sf"/>
</dbReference>